<reference evidence="10 11" key="1">
    <citation type="submission" date="2020-07" db="EMBL/GenBank/DDBJ databases">
        <title>Above-ground endophytic microbial communities from plants in different locations in the United States.</title>
        <authorList>
            <person name="Frank C."/>
        </authorList>
    </citation>
    <scope>NUCLEOTIDE SEQUENCE [LARGE SCALE GENOMIC DNA]</scope>
    <source>
        <strain evidence="10 11">WPL5_2</strain>
    </source>
</reference>
<dbReference type="Proteomes" id="UP000590225">
    <property type="component" value="Unassembled WGS sequence"/>
</dbReference>
<keyword evidence="6" id="KW-0472">Membrane</keyword>
<dbReference type="PROSITE" id="PS50194">
    <property type="entry name" value="FILAMIN_REPEAT"/>
    <property type="match status" value="1"/>
</dbReference>
<feature type="domain" description="Gram-positive cocci surface proteins LPxTG" evidence="9">
    <location>
        <begin position="701"/>
        <end position="734"/>
    </location>
</feature>
<name>A0AAW3T6J3_9MICO</name>
<evidence type="ECO:0000256" key="3">
    <source>
        <dbReference type="ARBA" id="ARBA00022729"/>
    </source>
</evidence>
<dbReference type="GO" id="GO:0005975">
    <property type="term" value="P:carbohydrate metabolic process"/>
    <property type="evidence" value="ECO:0007669"/>
    <property type="project" value="UniProtKB-ARBA"/>
</dbReference>
<dbReference type="InterPro" id="IPR007110">
    <property type="entry name" value="Ig-like_dom"/>
</dbReference>
<dbReference type="PROSITE" id="PS50847">
    <property type="entry name" value="GRAM_POS_ANCHORING"/>
    <property type="match status" value="1"/>
</dbReference>
<evidence type="ECO:0000259" key="9">
    <source>
        <dbReference type="PROSITE" id="PS50847"/>
    </source>
</evidence>
<dbReference type="InterPro" id="IPR003599">
    <property type="entry name" value="Ig_sub"/>
</dbReference>
<feature type="domain" description="Ig-like" evidence="8">
    <location>
        <begin position="563"/>
        <end position="661"/>
    </location>
</feature>
<dbReference type="InterPro" id="IPR008964">
    <property type="entry name" value="Invasin/intimin_cell_adhesion"/>
</dbReference>
<dbReference type="InterPro" id="IPR036179">
    <property type="entry name" value="Ig-like_dom_sf"/>
</dbReference>
<comment type="caution">
    <text evidence="10">The sequence shown here is derived from an EMBL/GenBank/DDBJ whole genome shotgun (WGS) entry which is preliminary data.</text>
</comment>
<dbReference type="Pfam" id="PF07679">
    <property type="entry name" value="I-set"/>
    <property type="match status" value="1"/>
</dbReference>
<feature type="transmembrane region" description="Helical" evidence="6">
    <location>
        <begin position="708"/>
        <end position="728"/>
    </location>
</feature>
<evidence type="ECO:0000256" key="1">
    <source>
        <dbReference type="ARBA" id="ARBA00022512"/>
    </source>
</evidence>
<evidence type="ECO:0000256" key="5">
    <source>
        <dbReference type="SAM" id="MobiDB-lite"/>
    </source>
</evidence>
<evidence type="ECO:0000313" key="11">
    <source>
        <dbReference type="Proteomes" id="UP000590225"/>
    </source>
</evidence>
<organism evidence="10 11">
    <name type="scientific">Curtobacterium pusillum</name>
    <dbReference type="NCBI Taxonomy" id="69373"/>
    <lineage>
        <taxon>Bacteria</taxon>
        <taxon>Bacillati</taxon>
        <taxon>Actinomycetota</taxon>
        <taxon>Actinomycetes</taxon>
        <taxon>Micrococcales</taxon>
        <taxon>Microbacteriaceae</taxon>
        <taxon>Curtobacterium</taxon>
    </lineage>
</organism>
<feature type="compositionally biased region" description="Low complexity" evidence="5">
    <location>
        <begin position="92"/>
        <end position="106"/>
    </location>
</feature>
<evidence type="ECO:0000256" key="4">
    <source>
        <dbReference type="ARBA" id="ARBA00023088"/>
    </source>
</evidence>
<dbReference type="PANTHER" id="PTHR46534:SF1">
    <property type="entry name" value="IGGFC-BINDING PROTEIN N-TERMINAL DOMAIN-CONTAINING PROTEIN"/>
    <property type="match status" value="1"/>
</dbReference>
<proteinExistence type="predicted"/>
<evidence type="ECO:0000256" key="2">
    <source>
        <dbReference type="ARBA" id="ARBA00022525"/>
    </source>
</evidence>
<dbReference type="InterPro" id="IPR013783">
    <property type="entry name" value="Ig-like_fold"/>
</dbReference>
<dbReference type="PROSITE" id="PS50835">
    <property type="entry name" value="IG_LIKE"/>
    <property type="match status" value="1"/>
</dbReference>
<evidence type="ECO:0000256" key="6">
    <source>
        <dbReference type="SAM" id="Phobius"/>
    </source>
</evidence>
<feature type="compositionally biased region" description="Polar residues" evidence="5">
    <location>
        <begin position="672"/>
        <end position="697"/>
    </location>
</feature>
<keyword evidence="6" id="KW-1133">Transmembrane helix</keyword>
<evidence type="ECO:0000313" key="10">
    <source>
        <dbReference type="EMBL" id="MBA8990794.1"/>
    </source>
</evidence>
<keyword evidence="3 7" id="KW-0732">Signal</keyword>
<dbReference type="NCBIfam" id="TIGR01167">
    <property type="entry name" value="LPXTG_anchor"/>
    <property type="match status" value="1"/>
</dbReference>
<feature type="chain" id="PRO_5043778038" evidence="7">
    <location>
        <begin position="39"/>
        <end position="734"/>
    </location>
</feature>
<dbReference type="SUPFAM" id="SSF49373">
    <property type="entry name" value="Invasin/intimin cell-adhesion fragments"/>
    <property type="match status" value="1"/>
</dbReference>
<dbReference type="InterPro" id="IPR019931">
    <property type="entry name" value="LPXTG_anchor"/>
</dbReference>
<accession>A0AAW3T6J3</accession>
<feature type="region of interest" description="Disordered" evidence="5">
    <location>
        <begin position="669"/>
        <end position="698"/>
    </location>
</feature>
<keyword evidence="1" id="KW-0134">Cell wall</keyword>
<dbReference type="InterPro" id="IPR013098">
    <property type="entry name" value="Ig_I-set"/>
</dbReference>
<dbReference type="Pfam" id="PF17517">
    <property type="entry name" value="IgGFc_binding"/>
    <property type="match status" value="1"/>
</dbReference>
<dbReference type="InterPro" id="IPR017868">
    <property type="entry name" value="Filamin/ABP280_repeat-like"/>
</dbReference>
<evidence type="ECO:0000256" key="7">
    <source>
        <dbReference type="SAM" id="SignalP"/>
    </source>
</evidence>
<feature type="region of interest" description="Disordered" evidence="5">
    <location>
        <begin position="83"/>
        <end position="106"/>
    </location>
</feature>
<evidence type="ECO:0000259" key="8">
    <source>
        <dbReference type="PROSITE" id="PS50835"/>
    </source>
</evidence>
<dbReference type="SUPFAM" id="SSF48726">
    <property type="entry name" value="Immunoglobulin"/>
    <property type="match status" value="1"/>
</dbReference>
<sequence>MSSSALRGRRRTSTSRRVRSAVLAAAIAVAAVAASAVGATLPAAPAAAATVAKSTVGTDFWTTFEPNVQSADLSLTISSATGTSGTVSWPDGTSSPFTTTAGTTTSVPAPQSLRDAIQASATDATVEWGVHIIAAAPVSVYGINLVPYTSDAFVAIPTNALTDRYRVLSYSTTIDSYPSRLQVVATQDGTTVTVTPKQALGARAAGVPFQVSLDQGQVYTLAGTAFGADVTGTLIESSAPVAVSSGVDCGNVGGGACDLLGQQMYGTSQWGQDFVLPRFASQSADDIVRVLADQDGTVVSRDGTEVATLAAGEFWEGTLGQTSGNAAAHITASAPVAVAQFLTSNAYGPSSVTGDPAMLLVPPTEQFLSAYTVATPATGFSWNAINVVVPTTATGSFRLDGAAVDASAFAAVDGTTYSTAQLEVAVGAHTLTADAPFGAFSYGANDYDAYAYAGGAALSPVASIAAVALDGTPTSNGVIGEQACFPVTVTDSNGDAVEGVRVDLAVTGANDGSIADSLTGADGTASVCYTPTNAGEDTVTLTAGGASTTAKTTVTAAPVATAPVITSHPVSTSVDEGATASFSVEATGDPAPTFAWERSDDEGATWTAADDTDADGDVTAAAVADSATYTIRAAKADDGAQFRAVVTNAAGTVRSDAATLSVTAVALPDPSATPTAGPTAHPSGTPSSAAAPTTDPSDGSLAYTGSDALRWAGLAAVLLLAGAALLVWKRRRRA</sequence>
<feature type="signal peptide" evidence="7">
    <location>
        <begin position="1"/>
        <end position="38"/>
    </location>
</feature>
<keyword evidence="4" id="KW-0572">Peptidoglycan-anchor</keyword>
<protein>
    <submittedName>
        <fullName evidence="10">LPXTG-motif cell wall-anchored protein</fullName>
    </submittedName>
</protein>
<keyword evidence="2" id="KW-0964">Secreted</keyword>
<keyword evidence="6" id="KW-0812">Transmembrane</keyword>
<dbReference type="Gene3D" id="2.60.40.10">
    <property type="entry name" value="Immunoglobulins"/>
    <property type="match status" value="2"/>
</dbReference>
<dbReference type="RefSeq" id="WP_182516094.1">
    <property type="nucleotide sequence ID" value="NZ_JACGXP010000003.1"/>
</dbReference>
<dbReference type="EMBL" id="JACGXP010000003">
    <property type="protein sequence ID" value="MBA8990794.1"/>
    <property type="molecule type" value="Genomic_DNA"/>
</dbReference>
<dbReference type="PANTHER" id="PTHR46534">
    <property type="entry name" value="IGGFC_BINDING DOMAIN-CONTAINING PROTEIN"/>
    <property type="match status" value="1"/>
</dbReference>
<dbReference type="AlphaFoldDB" id="A0AAW3T6J3"/>
<dbReference type="InterPro" id="IPR035234">
    <property type="entry name" value="IgGFc-bd_N"/>
</dbReference>
<dbReference type="SMART" id="SM00409">
    <property type="entry name" value="IG"/>
    <property type="match status" value="1"/>
</dbReference>
<gene>
    <name evidence="10" type="ORF">FHW23_002059</name>
</gene>